<keyword evidence="4 16" id="KW-0812">Transmembrane</keyword>
<evidence type="ECO:0000256" key="1">
    <source>
        <dbReference type="ARBA" id="ARBA00004141"/>
    </source>
</evidence>
<dbReference type="GO" id="GO:0005886">
    <property type="term" value="C:plasma membrane"/>
    <property type="evidence" value="ECO:0007669"/>
    <property type="project" value="TreeGrafter"/>
</dbReference>
<comment type="subcellular location">
    <subcellularLocation>
        <location evidence="1">Membrane</location>
        <topology evidence="1">Multi-pass membrane protein</topology>
    </subcellularLocation>
</comment>
<keyword evidence="3" id="KW-0813">Transport</keyword>
<dbReference type="PANTHER" id="PTHR11616">
    <property type="entry name" value="SODIUM/CHLORIDE DEPENDENT TRANSPORTER"/>
    <property type="match status" value="1"/>
</dbReference>
<evidence type="ECO:0000256" key="5">
    <source>
        <dbReference type="ARBA" id="ARBA00022847"/>
    </source>
</evidence>
<evidence type="ECO:0000256" key="10">
    <source>
        <dbReference type="ARBA" id="ARBA00023136"/>
    </source>
</evidence>
<evidence type="ECO:0000256" key="16">
    <source>
        <dbReference type="SAM" id="Phobius"/>
    </source>
</evidence>
<keyword evidence="11" id="KW-0325">Glycoprotein</keyword>
<evidence type="ECO:0000256" key="2">
    <source>
        <dbReference type="ARBA" id="ARBA00006459"/>
    </source>
</evidence>
<keyword evidence="5" id="KW-0769">Symport</keyword>
<protein>
    <recommendedName>
        <fullName evidence="14">Sodium-dependent nutrient amino acid transporter 1</fullName>
    </recommendedName>
</protein>
<dbReference type="Pfam" id="PF00209">
    <property type="entry name" value="SNF"/>
    <property type="match status" value="1"/>
</dbReference>
<evidence type="ECO:0000313" key="18">
    <source>
        <dbReference type="Proteomes" id="UP000792457"/>
    </source>
</evidence>
<evidence type="ECO:0000256" key="6">
    <source>
        <dbReference type="ARBA" id="ARBA00022970"/>
    </source>
</evidence>
<comment type="caution">
    <text evidence="17">The sequence shown here is derived from an EMBL/GenBank/DDBJ whole genome shotgun (WGS) entry which is preliminary data.</text>
</comment>
<keyword evidence="9" id="KW-0406">Ion transport</keyword>
<feature type="binding site" evidence="15">
    <location>
        <position position="82"/>
    </location>
    <ligand>
        <name>Na(+)</name>
        <dbReference type="ChEBI" id="CHEBI:29101"/>
        <label>1</label>
    </ligand>
</feature>
<accession>A0A8K0NYB6</accession>
<keyword evidence="15" id="KW-0479">Metal-binding</keyword>
<evidence type="ECO:0000256" key="14">
    <source>
        <dbReference type="ARBA" id="ARBA00040215"/>
    </source>
</evidence>
<reference evidence="17" key="1">
    <citation type="submission" date="2013-04" db="EMBL/GenBank/DDBJ databases">
        <authorList>
            <person name="Qu J."/>
            <person name="Murali S.C."/>
            <person name="Bandaranaike D."/>
            <person name="Bellair M."/>
            <person name="Blankenburg K."/>
            <person name="Chao H."/>
            <person name="Dinh H."/>
            <person name="Doddapaneni H."/>
            <person name="Downs B."/>
            <person name="Dugan-Rocha S."/>
            <person name="Elkadiri S."/>
            <person name="Gnanaolivu R.D."/>
            <person name="Hernandez B."/>
            <person name="Javaid M."/>
            <person name="Jayaseelan J.C."/>
            <person name="Lee S."/>
            <person name="Li M."/>
            <person name="Ming W."/>
            <person name="Munidasa M."/>
            <person name="Muniz J."/>
            <person name="Nguyen L."/>
            <person name="Ongeri F."/>
            <person name="Osuji N."/>
            <person name="Pu L.-L."/>
            <person name="Puazo M."/>
            <person name="Qu C."/>
            <person name="Quiroz J."/>
            <person name="Raj R."/>
            <person name="Weissenberger G."/>
            <person name="Xin Y."/>
            <person name="Zou X."/>
            <person name="Han Y."/>
            <person name="Richards S."/>
            <person name="Worley K."/>
            <person name="Muzny D."/>
            <person name="Gibbs R."/>
        </authorList>
    </citation>
    <scope>NUCLEOTIDE SEQUENCE</scope>
    <source>
        <strain evidence="17">Sampled in the wild</strain>
    </source>
</reference>
<feature type="binding site" evidence="15">
    <location>
        <position position="86"/>
    </location>
    <ligand>
        <name>Na(+)</name>
        <dbReference type="ChEBI" id="CHEBI:29101"/>
        <label>1</label>
    </ligand>
</feature>
<dbReference type="EMBL" id="KZ308286">
    <property type="protein sequence ID" value="KAG8226536.1"/>
    <property type="molecule type" value="Genomic_DNA"/>
</dbReference>
<sequence>MFMEKKDVLIVTTLDTCTSLLAGFTIFSILGNLAYESGLTDIASVVQGGTGLAFISYPDAIAKFDAVPQLFSVLFFLMLYTLAIGSTVPLTGSFVTTFRDYYPHTKLWVVTLGVCVIGFLCGLVYITPVSMVFNKQLC</sequence>
<feature type="transmembrane region" description="Helical" evidence="16">
    <location>
        <begin position="7"/>
        <end position="30"/>
    </location>
</feature>
<keyword evidence="7 16" id="KW-1133">Transmembrane helix</keyword>
<evidence type="ECO:0000256" key="9">
    <source>
        <dbReference type="ARBA" id="ARBA00023065"/>
    </source>
</evidence>
<dbReference type="PANTHER" id="PTHR11616:SF321">
    <property type="entry name" value="SODIUM-DEPENDENT NUTRIENT AMINO ACID TRANSPORTER 1-RELATED"/>
    <property type="match status" value="1"/>
</dbReference>
<comment type="function">
    <text evidence="13">Unusual broad substrate spectrum amino acid:sodium cotransporter that promotes absorption of the D isomers of essential amino acids. Neutral amino acids are the preferred substrates, especially methionine and phenylalanine.</text>
</comment>
<evidence type="ECO:0000256" key="4">
    <source>
        <dbReference type="ARBA" id="ARBA00022692"/>
    </source>
</evidence>
<evidence type="ECO:0000313" key="17">
    <source>
        <dbReference type="EMBL" id="KAG8226536.1"/>
    </source>
</evidence>
<name>A0A8K0NYB6_LADFU</name>
<dbReference type="InterPro" id="IPR000175">
    <property type="entry name" value="Na/ntran_symport"/>
</dbReference>
<evidence type="ECO:0000256" key="11">
    <source>
        <dbReference type="ARBA" id="ARBA00023180"/>
    </source>
</evidence>
<dbReference type="PROSITE" id="PS50267">
    <property type="entry name" value="NA_NEUROTRAN_SYMP_3"/>
    <property type="match status" value="1"/>
</dbReference>
<dbReference type="InterPro" id="IPR037272">
    <property type="entry name" value="SNS_sf"/>
</dbReference>
<dbReference type="Proteomes" id="UP000792457">
    <property type="component" value="Unassembled WGS sequence"/>
</dbReference>
<evidence type="ECO:0000256" key="13">
    <source>
        <dbReference type="ARBA" id="ARBA00037785"/>
    </source>
</evidence>
<dbReference type="SUPFAM" id="SSF161070">
    <property type="entry name" value="SNF-like"/>
    <property type="match status" value="1"/>
</dbReference>
<evidence type="ECO:0000256" key="15">
    <source>
        <dbReference type="PIRSR" id="PIRSR600175-1"/>
    </source>
</evidence>
<keyword evidence="8 15" id="KW-0915">Sodium</keyword>
<dbReference type="AlphaFoldDB" id="A0A8K0NYB6"/>
<proteinExistence type="inferred from homology"/>
<dbReference type="OrthoDB" id="6581954at2759"/>
<organism evidence="17 18">
    <name type="scientific">Ladona fulva</name>
    <name type="common">Scarce chaser dragonfly</name>
    <name type="synonym">Libellula fulva</name>
    <dbReference type="NCBI Taxonomy" id="123851"/>
    <lineage>
        <taxon>Eukaryota</taxon>
        <taxon>Metazoa</taxon>
        <taxon>Ecdysozoa</taxon>
        <taxon>Arthropoda</taxon>
        <taxon>Hexapoda</taxon>
        <taxon>Insecta</taxon>
        <taxon>Pterygota</taxon>
        <taxon>Palaeoptera</taxon>
        <taxon>Odonata</taxon>
        <taxon>Epiprocta</taxon>
        <taxon>Anisoptera</taxon>
        <taxon>Libelluloidea</taxon>
        <taxon>Libellulidae</taxon>
        <taxon>Ladona</taxon>
    </lineage>
</organism>
<feature type="transmembrane region" description="Helical" evidence="16">
    <location>
        <begin position="73"/>
        <end position="95"/>
    </location>
</feature>
<keyword evidence="10 16" id="KW-0472">Membrane</keyword>
<dbReference type="GO" id="GO:0046872">
    <property type="term" value="F:metal ion binding"/>
    <property type="evidence" value="ECO:0007669"/>
    <property type="project" value="UniProtKB-KW"/>
</dbReference>
<evidence type="ECO:0000256" key="3">
    <source>
        <dbReference type="ARBA" id="ARBA00022448"/>
    </source>
</evidence>
<dbReference type="GO" id="GO:0005283">
    <property type="term" value="F:amino acid:sodium symporter activity"/>
    <property type="evidence" value="ECO:0007669"/>
    <property type="project" value="TreeGrafter"/>
</dbReference>
<comment type="similarity">
    <text evidence="2">Belongs to the sodium:neurotransmitter symporter (SNF) (TC 2.A.22) family.</text>
</comment>
<keyword evidence="18" id="KW-1185">Reference proteome</keyword>
<dbReference type="PRINTS" id="PR00176">
    <property type="entry name" value="NANEUSMPORT"/>
</dbReference>
<evidence type="ECO:0000256" key="7">
    <source>
        <dbReference type="ARBA" id="ARBA00022989"/>
    </source>
</evidence>
<evidence type="ECO:0000256" key="8">
    <source>
        <dbReference type="ARBA" id="ARBA00023053"/>
    </source>
</evidence>
<keyword evidence="12" id="KW-0739">Sodium transport</keyword>
<dbReference type="GO" id="GO:0015179">
    <property type="term" value="F:L-amino acid transmembrane transporter activity"/>
    <property type="evidence" value="ECO:0007669"/>
    <property type="project" value="TreeGrafter"/>
</dbReference>
<gene>
    <name evidence="17" type="ORF">J437_LFUL007877</name>
</gene>
<keyword evidence="6" id="KW-0029">Amino-acid transport</keyword>
<reference evidence="17" key="2">
    <citation type="submission" date="2017-10" db="EMBL/GenBank/DDBJ databases">
        <title>Ladona fulva Genome sequencing and assembly.</title>
        <authorList>
            <person name="Murali S."/>
            <person name="Richards S."/>
            <person name="Bandaranaike D."/>
            <person name="Bellair M."/>
            <person name="Blankenburg K."/>
            <person name="Chao H."/>
            <person name="Dinh H."/>
            <person name="Doddapaneni H."/>
            <person name="Dugan-Rocha S."/>
            <person name="Elkadiri S."/>
            <person name="Gnanaolivu R."/>
            <person name="Hernandez B."/>
            <person name="Skinner E."/>
            <person name="Javaid M."/>
            <person name="Lee S."/>
            <person name="Li M."/>
            <person name="Ming W."/>
            <person name="Munidasa M."/>
            <person name="Muniz J."/>
            <person name="Nguyen L."/>
            <person name="Hughes D."/>
            <person name="Osuji N."/>
            <person name="Pu L.-L."/>
            <person name="Puazo M."/>
            <person name="Qu C."/>
            <person name="Quiroz J."/>
            <person name="Raj R."/>
            <person name="Weissenberger G."/>
            <person name="Xin Y."/>
            <person name="Zou X."/>
            <person name="Han Y."/>
            <person name="Worley K."/>
            <person name="Muzny D."/>
            <person name="Gibbs R."/>
        </authorList>
    </citation>
    <scope>NUCLEOTIDE SEQUENCE</scope>
    <source>
        <strain evidence="17">Sampled in the wild</strain>
    </source>
</reference>
<feature type="transmembrane region" description="Helical" evidence="16">
    <location>
        <begin position="107"/>
        <end position="126"/>
    </location>
</feature>
<evidence type="ECO:0000256" key="12">
    <source>
        <dbReference type="ARBA" id="ARBA00023201"/>
    </source>
</evidence>
<dbReference type="GO" id="GO:0089718">
    <property type="term" value="P:amino acid import across plasma membrane"/>
    <property type="evidence" value="ECO:0007669"/>
    <property type="project" value="TreeGrafter"/>
</dbReference>